<evidence type="ECO:0000256" key="1">
    <source>
        <dbReference type="SAM" id="MobiDB-lite"/>
    </source>
</evidence>
<keyword evidence="2" id="KW-0472">Membrane</keyword>
<dbReference type="Proteomes" id="UP000198521">
    <property type="component" value="Unassembled WGS sequence"/>
</dbReference>
<feature type="transmembrane region" description="Helical" evidence="2">
    <location>
        <begin position="57"/>
        <end position="79"/>
    </location>
</feature>
<feature type="compositionally biased region" description="Basic and acidic residues" evidence="1">
    <location>
        <begin position="658"/>
        <end position="750"/>
    </location>
</feature>
<organism evidence="3 4">
    <name type="scientific">Aquimarina amphilecti</name>
    <dbReference type="NCBI Taxonomy" id="1038014"/>
    <lineage>
        <taxon>Bacteria</taxon>
        <taxon>Pseudomonadati</taxon>
        <taxon>Bacteroidota</taxon>
        <taxon>Flavobacteriia</taxon>
        <taxon>Flavobacteriales</taxon>
        <taxon>Flavobacteriaceae</taxon>
        <taxon>Aquimarina</taxon>
    </lineage>
</organism>
<dbReference type="AlphaFoldDB" id="A0A1H7JXS4"/>
<keyword evidence="2" id="KW-1133">Transmembrane helix</keyword>
<keyword evidence="4" id="KW-1185">Reference proteome</keyword>
<accession>A0A1H7JXS4</accession>
<feature type="compositionally biased region" description="Basic and acidic residues" evidence="1">
    <location>
        <begin position="956"/>
        <end position="985"/>
    </location>
</feature>
<sequence>MGSFEFIKEKLEQFIRKYYINELIKGVILFFAIGVLYFLVTLLIEYAFWLNSTWRTVLFWLFIGVEISLFIKFIAIPVAKLLKIANGINYENASKIIGDHFPNVNDKLLNLLQLQNDSSSSALLLASIEQKSVELKPIPFKLAIDFKRNSKYLKYALIPVLVFLLVSLSNSKDWFSESYKRVVNYETAYEPPAPFQFFIVNNTLNALENKDFILEVKTTGDVLPEDVQISYNDEIYFLKNTGVGAYEYTFAQPKKSVDFVLFSNEVVSKEYVLEVVPVPTLLDFVMDLDYPAYTKKKDESLKSSGNAVVPEGTKVKWKVRTRNTENVNLVMKDSTRVFEKSKSEFNYNEVLYSDWDYRITTSNKNVQDYDNLSFNINVIKDQYPEINLTTEKDTVDNSTMYFFGRVSDDYGLNGLRLMYYNSEDELNKQSESIAINSSSFDEFIYAFPGNLGLKDGVNYEFYFEVFDNDAVNSNKSTRSQVFSYRKLTKSEEEEKKLNEQSKAISGLNKSLKKFKSQEQDLKSISKLQKEKKQLDYNDKKKLEDYLKRQKEQEKMMQNFSKKLKDNLESIEDKKEEEPFKDALKEMLERNEEKLKKNEKLLDEINKIAEKLQKEELTEKLEELAKENKNLKKNLEQLLELTKRYYVIEKHEKLASKLDEMSKEQEELSKKEDSNTKEKQDELNKEFDEFKKEMDDLRKDNKDLKKPMNLDQDKKDEEEISKEQEKASDNLEKDNKSDAKKNQKSAAEKMKQMSSGMQMQMQMGGGEQEQEDMEMLRQILDNLVDFSIEQEKLMKGFKGIDIDNPTYSTKLKKQSVLRENFIHIDDSLYALALRRPKISDEVTGKLTDIEFNIDKSLERLAENQVIQGTANQQYSVTGSNDLAYFLSIILDQMQNSMSASGKGKSGSKSQGFQLPDIIKKQEELNEKMKEGAEKGKGKKEGQEKGDSNSGSSGENGEGGKGKGGDKKGKDGKDGKNGEGESEMQKEDMNGELYEIYKQQQKLRNALQDKLKKEGIGNGNGSDLLKKMEQIESDLLEKGFDNNTLSKMMDLKHELLKLDDATIEQGEEEKRESKSNNKLFRNNNEEQILKAKQYFNTTEILNRQVLPLRQNYKRKVKEYFKKEND</sequence>
<name>A0A1H7JXS4_AQUAM</name>
<proteinExistence type="predicted"/>
<feature type="transmembrane region" description="Helical" evidence="2">
    <location>
        <begin position="26"/>
        <end position="51"/>
    </location>
</feature>
<reference evidence="3 4" key="1">
    <citation type="submission" date="2016-10" db="EMBL/GenBank/DDBJ databases">
        <authorList>
            <person name="de Groot N.N."/>
        </authorList>
    </citation>
    <scope>NUCLEOTIDE SEQUENCE [LARGE SCALE GENOMIC DNA]</scope>
    <source>
        <strain evidence="3 4">DSM 25232</strain>
    </source>
</reference>
<evidence type="ECO:0000313" key="3">
    <source>
        <dbReference type="EMBL" id="SEK78920.1"/>
    </source>
</evidence>
<feature type="compositionally biased region" description="Basic and acidic residues" evidence="1">
    <location>
        <begin position="928"/>
        <end position="945"/>
    </location>
</feature>
<feature type="region of interest" description="Disordered" evidence="1">
    <location>
        <begin position="658"/>
        <end position="756"/>
    </location>
</feature>
<dbReference type="OrthoDB" id="9812498at2"/>
<evidence type="ECO:0008006" key="5">
    <source>
        <dbReference type="Google" id="ProtNLM"/>
    </source>
</evidence>
<dbReference type="RefSeq" id="WP_091406496.1">
    <property type="nucleotide sequence ID" value="NZ_FOAB01000002.1"/>
</dbReference>
<feature type="region of interest" description="Disordered" evidence="1">
    <location>
        <begin position="928"/>
        <end position="985"/>
    </location>
</feature>
<gene>
    <name evidence="3" type="ORF">SAMN04487910_1124</name>
</gene>
<protein>
    <recommendedName>
        <fullName evidence="5">Glutamyl-tRNA synthetase</fullName>
    </recommendedName>
</protein>
<dbReference type="EMBL" id="FOAB01000002">
    <property type="protein sequence ID" value="SEK78920.1"/>
    <property type="molecule type" value="Genomic_DNA"/>
</dbReference>
<evidence type="ECO:0000256" key="2">
    <source>
        <dbReference type="SAM" id="Phobius"/>
    </source>
</evidence>
<evidence type="ECO:0000313" key="4">
    <source>
        <dbReference type="Proteomes" id="UP000198521"/>
    </source>
</evidence>
<dbReference type="STRING" id="1038014.SAMN04487910_1124"/>
<keyword evidence="2" id="KW-0812">Transmembrane</keyword>